<reference evidence="1 2" key="1">
    <citation type="submission" date="2024-10" db="EMBL/GenBank/DDBJ databases">
        <title>The Natural Products Discovery Center: Release of the First 8490 Sequenced Strains for Exploring Actinobacteria Biosynthetic Diversity.</title>
        <authorList>
            <person name="Kalkreuter E."/>
            <person name="Kautsar S.A."/>
            <person name="Yang D."/>
            <person name="Bader C.D."/>
            <person name="Teijaro C.N."/>
            <person name="Fluegel L."/>
            <person name="Davis C.M."/>
            <person name="Simpson J.R."/>
            <person name="Lauterbach L."/>
            <person name="Steele A.D."/>
            <person name="Gui C."/>
            <person name="Meng S."/>
            <person name="Li G."/>
            <person name="Viehrig K."/>
            <person name="Ye F."/>
            <person name="Su P."/>
            <person name="Kiefer A.F."/>
            <person name="Nichols A."/>
            <person name="Cepeda A.J."/>
            <person name="Yan W."/>
            <person name="Fan B."/>
            <person name="Jiang Y."/>
            <person name="Adhikari A."/>
            <person name="Zheng C.-J."/>
            <person name="Schuster L."/>
            <person name="Cowan T.M."/>
            <person name="Smanski M.J."/>
            <person name="Chevrette M.G."/>
            <person name="De Carvalho L.P.S."/>
            <person name="Shen B."/>
        </authorList>
    </citation>
    <scope>NUCLEOTIDE SEQUENCE [LARGE SCALE GENOMIC DNA]</scope>
    <source>
        <strain evidence="1 2">NPDC002173</strain>
    </source>
</reference>
<name>A0ABW6SP29_9ACTN</name>
<keyword evidence="2" id="KW-1185">Reference proteome</keyword>
<organism evidence="1 2">
    <name type="scientific">Microtetraspora malaysiensis</name>
    <dbReference type="NCBI Taxonomy" id="161358"/>
    <lineage>
        <taxon>Bacteria</taxon>
        <taxon>Bacillati</taxon>
        <taxon>Actinomycetota</taxon>
        <taxon>Actinomycetes</taxon>
        <taxon>Streptosporangiales</taxon>
        <taxon>Streptosporangiaceae</taxon>
        <taxon>Microtetraspora</taxon>
    </lineage>
</organism>
<comment type="caution">
    <text evidence="1">The sequence shown here is derived from an EMBL/GenBank/DDBJ whole genome shotgun (WGS) entry which is preliminary data.</text>
</comment>
<sequence length="57" mass="6188">MNPADAVPPEIPLELGDLRNIALTRFQHDVDVMAMLSRVLPNSQVGQVEVAAFNSSI</sequence>
<dbReference type="Proteomes" id="UP001602013">
    <property type="component" value="Unassembled WGS sequence"/>
</dbReference>
<evidence type="ECO:0008006" key="3">
    <source>
        <dbReference type="Google" id="ProtNLM"/>
    </source>
</evidence>
<accession>A0ABW6SP29</accession>
<dbReference type="EMBL" id="JBIASD010000004">
    <property type="protein sequence ID" value="MFF3665520.1"/>
    <property type="molecule type" value="Genomic_DNA"/>
</dbReference>
<evidence type="ECO:0000313" key="2">
    <source>
        <dbReference type="Proteomes" id="UP001602013"/>
    </source>
</evidence>
<proteinExistence type="predicted"/>
<gene>
    <name evidence="1" type="ORF">ACFYXI_07985</name>
</gene>
<evidence type="ECO:0000313" key="1">
    <source>
        <dbReference type="EMBL" id="MFF3665520.1"/>
    </source>
</evidence>
<dbReference type="RefSeq" id="WP_387409537.1">
    <property type="nucleotide sequence ID" value="NZ_JBIASD010000004.1"/>
</dbReference>
<protein>
    <recommendedName>
        <fullName evidence="3">FXSXX-COOH protein</fullName>
    </recommendedName>
</protein>